<feature type="compositionally biased region" description="Basic and acidic residues" evidence="1">
    <location>
        <begin position="1"/>
        <end position="32"/>
    </location>
</feature>
<feature type="compositionally biased region" description="Basic and acidic residues" evidence="1">
    <location>
        <begin position="53"/>
        <end position="70"/>
    </location>
</feature>
<evidence type="ECO:0000313" key="2">
    <source>
        <dbReference type="EMBL" id="KAK6623052.1"/>
    </source>
</evidence>
<accession>A0AAN8NV29</accession>
<dbReference type="Proteomes" id="UP001372834">
    <property type="component" value="Unassembled WGS sequence"/>
</dbReference>
<feature type="region of interest" description="Disordered" evidence="1">
    <location>
        <begin position="1"/>
        <end position="70"/>
    </location>
</feature>
<name>A0AAN8NV29_POLSC</name>
<gene>
    <name evidence="2" type="ORF">RUM43_008904</name>
</gene>
<sequence length="126" mass="14573">MQDGGEDKYLTKSEMHERTRELSNRPRCERANRHQFTPFSKEQDEYGANGKVGEGELWRDRQVEGEKENKTKCENTTENYFTVALQILLFNRCVIEKLSVEATTTTTAKRHQTIMQAIGTLMKATL</sequence>
<evidence type="ECO:0000256" key="1">
    <source>
        <dbReference type="SAM" id="MobiDB-lite"/>
    </source>
</evidence>
<reference evidence="2 3" key="1">
    <citation type="submission" date="2023-10" db="EMBL/GenBank/DDBJ databases">
        <title>Genomes of two closely related lineages of the louse Polyplax serrata with different host specificities.</title>
        <authorList>
            <person name="Martinu J."/>
            <person name="Tarabai H."/>
            <person name="Stefka J."/>
            <person name="Hypsa V."/>
        </authorList>
    </citation>
    <scope>NUCLEOTIDE SEQUENCE [LARGE SCALE GENOMIC DNA]</scope>
    <source>
        <strain evidence="2">HR10_N</strain>
    </source>
</reference>
<protein>
    <submittedName>
        <fullName evidence="2">Uncharacterized protein</fullName>
    </submittedName>
</protein>
<evidence type="ECO:0000313" key="3">
    <source>
        <dbReference type="Proteomes" id="UP001372834"/>
    </source>
</evidence>
<dbReference type="AlphaFoldDB" id="A0AAN8NV29"/>
<proteinExistence type="predicted"/>
<dbReference type="EMBL" id="JAWJWE010000038">
    <property type="protein sequence ID" value="KAK6623052.1"/>
    <property type="molecule type" value="Genomic_DNA"/>
</dbReference>
<comment type="caution">
    <text evidence="2">The sequence shown here is derived from an EMBL/GenBank/DDBJ whole genome shotgun (WGS) entry which is preliminary data.</text>
</comment>
<organism evidence="2 3">
    <name type="scientific">Polyplax serrata</name>
    <name type="common">Common mouse louse</name>
    <dbReference type="NCBI Taxonomy" id="468196"/>
    <lineage>
        <taxon>Eukaryota</taxon>
        <taxon>Metazoa</taxon>
        <taxon>Ecdysozoa</taxon>
        <taxon>Arthropoda</taxon>
        <taxon>Hexapoda</taxon>
        <taxon>Insecta</taxon>
        <taxon>Pterygota</taxon>
        <taxon>Neoptera</taxon>
        <taxon>Paraneoptera</taxon>
        <taxon>Psocodea</taxon>
        <taxon>Troctomorpha</taxon>
        <taxon>Phthiraptera</taxon>
        <taxon>Anoplura</taxon>
        <taxon>Polyplacidae</taxon>
        <taxon>Polyplax</taxon>
    </lineage>
</organism>